<comment type="caution">
    <text evidence="2">The sequence shown here is derived from an EMBL/GenBank/DDBJ whole genome shotgun (WGS) entry which is preliminary data.</text>
</comment>
<dbReference type="EMBL" id="JBHSOD010000064">
    <property type="protein sequence ID" value="MFC5889776.1"/>
    <property type="molecule type" value="Genomic_DNA"/>
</dbReference>
<protein>
    <submittedName>
        <fullName evidence="2">GNAT family N-acetyltransferase</fullName>
        <ecNumber evidence="2">2.3.1.-</ecNumber>
    </submittedName>
</protein>
<dbReference type="Pfam" id="PF00583">
    <property type="entry name" value="Acetyltransf_1"/>
    <property type="match status" value="1"/>
</dbReference>
<dbReference type="EC" id="2.3.1.-" evidence="2"/>
<dbReference type="InterPro" id="IPR000182">
    <property type="entry name" value="GNAT_dom"/>
</dbReference>
<dbReference type="InterPro" id="IPR016181">
    <property type="entry name" value="Acyl_CoA_acyltransferase"/>
</dbReference>
<evidence type="ECO:0000313" key="3">
    <source>
        <dbReference type="Proteomes" id="UP001596067"/>
    </source>
</evidence>
<dbReference type="Proteomes" id="UP001596067">
    <property type="component" value="Unassembled WGS sequence"/>
</dbReference>
<feature type="domain" description="N-acetyltransferase" evidence="1">
    <location>
        <begin position="28"/>
        <end position="202"/>
    </location>
</feature>
<dbReference type="RefSeq" id="WP_313766151.1">
    <property type="nucleotide sequence ID" value="NZ_BAAAVH010000054.1"/>
</dbReference>
<sequence length="345" mass="37711">MVRSWDASVERAQERLAGGLQLRAVAAGDVRRFACWDLASLAEGELAEHVDPEALDPSAERELRERLGEGGREWPGGELYRRRYWVLDPDAPAGLPAGTVAVDNWTRGPGQLAVSSLYLRPSARGRGLAAAALDEIYRAATTEGLPGYRLEAHWTWRHAVRYYLRRGLWVVSWKRAIGLSRMPQLPPYRVREEGGRLVLAIADGPRGWVPLLAAGREGRWLRLDETAAYRQAGGWVHGYARPTLALHLALAGLPLVRGPQWWAEAERWADIGEPEGLAHRIEHFERSARDAGRRPVVPAPVVPAPVVTGAPEISAAPAASTFAVPAPADRRFGAVGGRLGDSEDG</sequence>
<dbReference type="Gene3D" id="3.40.630.30">
    <property type="match status" value="1"/>
</dbReference>
<evidence type="ECO:0000259" key="1">
    <source>
        <dbReference type="PROSITE" id="PS51186"/>
    </source>
</evidence>
<evidence type="ECO:0000313" key="2">
    <source>
        <dbReference type="EMBL" id="MFC5889776.1"/>
    </source>
</evidence>
<keyword evidence="2" id="KW-0012">Acyltransferase</keyword>
<reference evidence="3" key="1">
    <citation type="journal article" date="2019" name="Int. J. Syst. Evol. Microbiol.">
        <title>The Global Catalogue of Microorganisms (GCM) 10K type strain sequencing project: providing services to taxonomists for standard genome sequencing and annotation.</title>
        <authorList>
            <consortium name="The Broad Institute Genomics Platform"/>
            <consortium name="The Broad Institute Genome Sequencing Center for Infectious Disease"/>
            <person name="Wu L."/>
            <person name="Ma J."/>
        </authorList>
    </citation>
    <scope>NUCLEOTIDE SEQUENCE [LARGE SCALE GENOMIC DNA]</scope>
    <source>
        <strain evidence="3">CGMCC 4.1469</strain>
    </source>
</reference>
<organism evidence="2 3">
    <name type="scientific">Kitasatospora aburaviensis</name>
    <dbReference type="NCBI Taxonomy" id="67265"/>
    <lineage>
        <taxon>Bacteria</taxon>
        <taxon>Bacillati</taxon>
        <taxon>Actinomycetota</taxon>
        <taxon>Actinomycetes</taxon>
        <taxon>Kitasatosporales</taxon>
        <taxon>Streptomycetaceae</taxon>
        <taxon>Kitasatospora</taxon>
    </lineage>
</organism>
<keyword evidence="2" id="KW-0808">Transferase</keyword>
<name>A0ABW1F8X6_9ACTN</name>
<gene>
    <name evidence="2" type="ORF">ACFP0N_32890</name>
</gene>
<dbReference type="GO" id="GO:0016746">
    <property type="term" value="F:acyltransferase activity"/>
    <property type="evidence" value="ECO:0007669"/>
    <property type="project" value="UniProtKB-KW"/>
</dbReference>
<accession>A0ABW1F8X6</accession>
<dbReference type="SUPFAM" id="SSF55729">
    <property type="entry name" value="Acyl-CoA N-acyltransferases (Nat)"/>
    <property type="match status" value="1"/>
</dbReference>
<keyword evidence="3" id="KW-1185">Reference proteome</keyword>
<dbReference type="PROSITE" id="PS51186">
    <property type="entry name" value="GNAT"/>
    <property type="match status" value="1"/>
</dbReference>
<proteinExistence type="predicted"/>